<gene>
    <name evidence="1" type="ORF">FMEXI_6044</name>
</gene>
<reference evidence="1 2" key="1">
    <citation type="submission" date="2020-05" db="EMBL/GenBank/DDBJ databases">
        <title>Identification and distribution of gene clusters putatively required for synthesis of sphingolipid metabolism inhibitors in phylogenetically diverse species of the filamentous fungus Fusarium.</title>
        <authorList>
            <person name="Kim H.-S."/>
            <person name="Busman M."/>
            <person name="Brown D.W."/>
            <person name="Divon H."/>
            <person name="Uhlig S."/>
            <person name="Proctor R.H."/>
        </authorList>
    </citation>
    <scope>NUCLEOTIDE SEQUENCE [LARGE SCALE GENOMIC DNA]</scope>
    <source>
        <strain evidence="1 2">NRRL 53147</strain>
    </source>
</reference>
<evidence type="ECO:0000313" key="1">
    <source>
        <dbReference type="EMBL" id="KAF5545500.1"/>
    </source>
</evidence>
<dbReference type="SUPFAM" id="SSF53067">
    <property type="entry name" value="Actin-like ATPase domain"/>
    <property type="match status" value="1"/>
</dbReference>
<name>A0A8H5MZ22_9HYPO</name>
<dbReference type="AlphaFoldDB" id="A0A8H5MZ22"/>
<sequence>MVIAIDLGNIYSGVAWAFDNNEPKFVTGWETRSGTPSTEVNVPSALYYGGSNNYDNPEWGFKVPHDPEVLTWRAIQASHRCRQGSPHLAKVKQIMRKLGKKSFEIVGDYLRKLWSHSWDYICQSEGLEHQSAFNVVLCILSPVTWPSDTRVEITNALRHAGVLHDITRERFPLRFLTDFSTAVFAWCRRCRLILCYLAYPVHGD</sequence>
<accession>A0A8H5MZ22</accession>
<organism evidence="1 2">
    <name type="scientific">Fusarium mexicanum</name>
    <dbReference type="NCBI Taxonomy" id="751941"/>
    <lineage>
        <taxon>Eukaryota</taxon>
        <taxon>Fungi</taxon>
        <taxon>Dikarya</taxon>
        <taxon>Ascomycota</taxon>
        <taxon>Pezizomycotina</taxon>
        <taxon>Sordariomycetes</taxon>
        <taxon>Hypocreomycetidae</taxon>
        <taxon>Hypocreales</taxon>
        <taxon>Nectriaceae</taxon>
        <taxon>Fusarium</taxon>
        <taxon>Fusarium fujikuroi species complex</taxon>
    </lineage>
</organism>
<protein>
    <submittedName>
        <fullName evidence="1">Hsp70 family heat shock protein chaperone</fullName>
    </submittedName>
</protein>
<dbReference type="Proteomes" id="UP000522262">
    <property type="component" value="Unassembled WGS sequence"/>
</dbReference>
<keyword evidence="2" id="KW-1185">Reference proteome</keyword>
<dbReference type="InterPro" id="IPR043129">
    <property type="entry name" value="ATPase_NBD"/>
</dbReference>
<dbReference type="Gene3D" id="3.30.420.40">
    <property type="match status" value="1"/>
</dbReference>
<dbReference type="EMBL" id="JAAOAM010000125">
    <property type="protein sequence ID" value="KAF5545500.1"/>
    <property type="molecule type" value="Genomic_DNA"/>
</dbReference>
<keyword evidence="1" id="KW-0346">Stress response</keyword>
<evidence type="ECO:0000313" key="2">
    <source>
        <dbReference type="Proteomes" id="UP000522262"/>
    </source>
</evidence>
<comment type="caution">
    <text evidence="1">The sequence shown here is derived from an EMBL/GenBank/DDBJ whole genome shotgun (WGS) entry which is preliminary data.</text>
</comment>
<proteinExistence type="predicted"/>